<keyword evidence="4" id="KW-0862">Zinc</keyword>
<accession>A0A371JEM3</accession>
<dbReference type="InterPro" id="IPR026590">
    <property type="entry name" value="Ssirtuin_cat_dom"/>
</dbReference>
<evidence type="ECO:0000313" key="6">
    <source>
        <dbReference type="EMBL" id="RDY31117.1"/>
    </source>
</evidence>
<dbReference type="Proteomes" id="UP000216411">
    <property type="component" value="Unassembled WGS sequence"/>
</dbReference>
<feature type="binding site" evidence="4">
    <location>
        <position position="133"/>
    </location>
    <ligand>
        <name>Zn(2+)</name>
        <dbReference type="ChEBI" id="CHEBI:29105"/>
    </ligand>
</feature>
<keyword evidence="7" id="KW-1185">Reference proteome</keyword>
<feature type="binding site" evidence="4">
    <location>
        <position position="154"/>
    </location>
    <ligand>
        <name>Zn(2+)</name>
        <dbReference type="ChEBI" id="CHEBI:29105"/>
    </ligand>
</feature>
<dbReference type="EMBL" id="NOKA02000021">
    <property type="protein sequence ID" value="RDY31117.1"/>
    <property type="molecule type" value="Genomic_DNA"/>
</dbReference>
<dbReference type="OrthoDB" id="9800582at2"/>
<dbReference type="Gene3D" id="3.40.50.1220">
    <property type="entry name" value="TPP-binding domain"/>
    <property type="match status" value="1"/>
</dbReference>
<dbReference type="GO" id="GO:0046872">
    <property type="term" value="F:metal ion binding"/>
    <property type="evidence" value="ECO:0007669"/>
    <property type="project" value="UniProtKB-KW"/>
</dbReference>
<protein>
    <recommendedName>
        <fullName evidence="1">protein acetyllysine N-acetyltransferase</fullName>
        <ecNumber evidence="1">2.3.1.286</ecNumber>
    </recommendedName>
</protein>
<dbReference type="Pfam" id="PF02146">
    <property type="entry name" value="SIR2"/>
    <property type="match status" value="1"/>
</dbReference>
<feature type="active site" description="Proton acceptor" evidence="4">
    <location>
        <position position="125"/>
    </location>
</feature>
<dbReference type="PROSITE" id="PS50305">
    <property type="entry name" value="SIRTUIN"/>
    <property type="match status" value="1"/>
</dbReference>
<comment type="caution">
    <text evidence="6">The sequence shown here is derived from an EMBL/GenBank/DDBJ whole genome shotgun (WGS) entry which is preliminary data.</text>
</comment>
<keyword evidence="3" id="KW-0520">NAD</keyword>
<dbReference type="EC" id="2.3.1.286" evidence="1"/>
<feature type="binding site" evidence="4">
    <location>
        <position position="136"/>
    </location>
    <ligand>
        <name>Zn(2+)</name>
        <dbReference type="ChEBI" id="CHEBI:29105"/>
    </ligand>
</feature>
<dbReference type="InterPro" id="IPR026591">
    <property type="entry name" value="Sirtuin_cat_small_dom_sf"/>
</dbReference>
<dbReference type="AlphaFoldDB" id="A0A371JEM3"/>
<sequence length="258" mass="29309">MRDKMAYEILEDIFQNSNRLVCLCGLGAYKENGYLNFREDEEAYDIEMSYGYSPEELFSSTFFHTRTELFYQYYRESVLQLDIIPNEAFKALAKLEQMGKLKCCITRCIHGALELAGCKKVINLHGTVSDNTCPRCHKKFPVEYIKQSKRVPLCENCKATIRPGVALVGEMISNAAITEAASAIANADNLLVLGCNLNAFLSEKFLQYYTGNKLILINEEEHYTDKLADFVVHKKVVDVLPEIVEAIEEKECLSQVRA</sequence>
<dbReference type="GO" id="GO:0017136">
    <property type="term" value="F:histone deacetylase activity, NAD-dependent"/>
    <property type="evidence" value="ECO:0007669"/>
    <property type="project" value="TreeGrafter"/>
</dbReference>
<proteinExistence type="predicted"/>
<dbReference type="PANTHER" id="PTHR11085">
    <property type="entry name" value="NAD-DEPENDENT PROTEIN DEACYLASE SIRTUIN-5, MITOCHONDRIAL-RELATED"/>
    <property type="match status" value="1"/>
</dbReference>
<reference evidence="6 7" key="1">
    <citation type="journal article" date="2017" name="Genome Announc.">
        <title>Draft Genome Sequence of a Sporulating and Motile Strain of Lachnotalea glycerini Isolated from Water in Quebec City, Canada.</title>
        <authorList>
            <person name="Maheux A.F."/>
            <person name="Boudreau D.K."/>
            <person name="Berube E."/>
            <person name="Boissinot M."/>
            <person name="Raymond F."/>
            <person name="Brodeur S."/>
            <person name="Corbeil J."/>
            <person name="Isabel S."/>
            <person name="Omar R.F."/>
            <person name="Bergeron M.G."/>
        </authorList>
    </citation>
    <scope>NUCLEOTIDE SEQUENCE [LARGE SCALE GENOMIC DNA]</scope>
    <source>
        <strain evidence="6 7">CCRI-19302</strain>
    </source>
</reference>
<feature type="binding site" evidence="4">
    <location>
        <position position="157"/>
    </location>
    <ligand>
        <name>Zn(2+)</name>
        <dbReference type="ChEBI" id="CHEBI:29105"/>
    </ligand>
</feature>
<keyword evidence="4" id="KW-0479">Metal-binding</keyword>
<organism evidence="6 7">
    <name type="scientific">Lachnotalea glycerini</name>
    <dbReference type="NCBI Taxonomy" id="1763509"/>
    <lineage>
        <taxon>Bacteria</taxon>
        <taxon>Bacillati</taxon>
        <taxon>Bacillota</taxon>
        <taxon>Clostridia</taxon>
        <taxon>Lachnospirales</taxon>
        <taxon>Lachnospiraceae</taxon>
        <taxon>Lachnotalea</taxon>
    </lineage>
</organism>
<evidence type="ECO:0000256" key="3">
    <source>
        <dbReference type="ARBA" id="ARBA00023027"/>
    </source>
</evidence>
<dbReference type="InterPro" id="IPR050134">
    <property type="entry name" value="NAD-dep_sirtuin_deacylases"/>
</dbReference>
<evidence type="ECO:0000259" key="5">
    <source>
        <dbReference type="PROSITE" id="PS50305"/>
    </source>
</evidence>
<dbReference type="InterPro" id="IPR003000">
    <property type="entry name" value="Sirtuin"/>
</dbReference>
<feature type="domain" description="Deacetylase sirtuin-type" evidence="5">
    <location>
        <begin position="1"/>
        <end position="250"/>
    </location>
</feature>
<keyword evidence="2" id="KW-0808">Transferase</keyword>
<gene>
    <name evidence="6" type="ORF">CG710_011040</name>
</gene>
<dbReference type="GO" id="GO:0070403">
    <property type="term" value="F:NAD+ binding"/>
    <property type="evidence" value="ECO:0007669"/>
    <property type="project" value="InterPro"/>
</dbReference>
<dbReference type="Gene3D" id="3.30.1600.10">
    <property type="entry name" value="SIR2/SIRT2 'Small Domain"/>
    <property type="match status" value="1"/>
</dbReference>
<dbReference type="PANTHER" id="PTHR11085:SF4">
    <property type="entry name" value="NAD-DEPENDENT PROTEIN DEACYLASE"/>
    <property type="match status" value="1"/>
</dbReference>
<evidence type="ECO:0000256" key="2">
    <source>
        <dbReference type="ARBA" id="ARBA00022679"/>
    </source>
</evidence>
<evidence type="ECO:0000313" key="7">
    <source>
        <dbReference type="Proteomes" id="UP000216411"/>
    </source>
</evidence>
<evidence type="ECO:0000256" key="4">
    <source>
        <dbReference type="PROSITE-ProRule" id="PRU00236"/>
    </source>
</evidence>
<dbReference type="SUPFAM" id="SSF52467">
    <property type="entry name" value="DHS-like NAD/FAD-binding domain"/>
    <property type="match status" value="1"/>
</dbReference>
<dbReference type="InterPro" id="IPR029035">
    <property type="entry name" value="DHS-like_NAD/FAD-binding_dom"/>
</dbReference>
<evidence type="ECO:0000256" key="1">
    <source>
        <dbReference type="ARBA" id="ARBA00012928"/>
    </source>
</evidence>
<name>A0A371JEM3_9FIRM</name>